<evidence type="ECO:0000256" key="8">
    <source>
        <dbReference type="ARBA" id="ARBA00023306"/>
    </source>
</evidence>
<organism evidence="12">
    <name type="scientific">Schistosoma curassoni</name>
    <dbReference type="NCBI Taxonomy" id="6186"/>
    <lineage>
        <taxon>Eukaryota</taxon>
        <taxon>Metazoa</taxon>
        <taxon>Spiralia</taxon>
        <taxon>Lophotrochozoa</taxon>
        <taxon>Platyhelminthes</taxon>
        <taxon>Trematoda</taxon>
        <taxon>Digenea</taxon>
        <taxon>Strigeidida</taxon>
        <taxon>Schistosomatoidea</taxon>
        <taxon>Schistosomatidae</taxon>
        <taxon>Schistosoma</taxon>
    </lineage>
</organism>
<dbReference type="InterPro" id="IPR011990">
    <property type="entry name" value="TPR-like_helical_dom_sf"/>
</dbReference>
<dbReference type="PANTHER" id="PTHR21394">
    <property type="entry name" value="MAU2 CHROMATID COHESION FACTOR HOMOLOG"/>
    <property type="match status" value="1"/>
</dbReference>
<evidence type="ECO:0000256" key="2">
    <source>
        <dbReference type="ARBA" id="ARBA00008585"/>
    </source>
</evidence>
<dbReference type="Proteomes" id="UP000279833">
    <property type="component" value="Unassembled WGS sequence"/>
</dbReference>
<protein>
    <recommendedName>
        <fullName evidence="3">MAU2 chromatid cohesion factor homolog</fullName>
    </recommendedName>
    <alternativeName>
        <fullName evidence="9">Cohesin loading complex subunit SCC4 homolog</fullName>
    </alternativeName>
</protein>
<name>A0A183JWW8_9TREM</name>
<dbReference type="STRING" id="6186.A0A183JWW8"/>
<keyword evidence="5" id="KW-0498">Mitosis</keyword>
<dbReference type="EMBL" id="UZAK01032277">
    <property type="protein sequence ID" value="VDP25372.1"/>
    <property type="molecule type" value="Genomic_DNA"/>
</dbReference>
<keyword evidence="7" id="KW-0539">Nucleus</keyword>
<evidence type="ECO:0000256" key="7">
    <source>
        <dbReference type="ARBA" id="ARBA00023242"/>
    </source>
</evidence>
<dbReference type="WBParaSite" id="SCUD_0000721301-mRNA-1">
    <property type="protein sequence ID" value="SCUD_0000721301-mRNA-1"/>
    <property type="gene ID" value="SCUD_0000721301"/>
</dbReference>
<keyword evidence="11" id="KW-1185">Reference proteome</keyword>
<comment type="subcellular location">
    <subcellularLocation>
        <location evidence="1">Nucleus</location>
        <location evidence="1">Nucleoplasm</location>
    </subcellularLocation>
</comment>
<dbReference type="GO" id="GO:0051301">
    <property type="term" value="P:cell division"/>
    <property type="evidence" value="ECO:0007669"/>
    <property type="project" value="UniProtKB-KW"/>
</dbReference>
<evidence type="ECO:0000313" key="10">
    <source>
        <dbReference type="EMBL" id="VDP25372.1"/>
    </source>
</evidence>
<reference evidence="12" key="1">
    <citation type="submission" date="2016-06" db="UniProtKB">
        <authorList>
            <consortium name="WormBaseParasite"/>
        </authorList>
    </citation>
    <scope>IDENTIFICATION</scope>
</reference>
<gene>
    <name evidence="10" type="ORF">SCUD_LOCUS7213</name>
</gene>
<dbReference type="Gene3D" id="1.25.40.10">
    <property type="entry name" value="Tetratricopeptide repeat domain"/>
    <property type="match status" value="1"/>
</dbReference>
<evidence type="ECO:0000256" key="6">
    <source>
        <dbReference type="ARBA" id="ARBA00022829"/>
    </source>
</evidence>
<reference evidence="10 11" key="2">
    <citation type="submission" date="2018-11" db="EMBL/GenBank/DDBJ databases">
        <authorList>
            <consortium name="Pathogen Informatics"/>
        </authorList>
    </citation>
    <scope>NUCLEOTIDE SEQUENCE [LARGE SCALE GENOMIC DNA]</scope>
    <source>
        <strain evidence="10">Dakar</strain>
        <strain evidence="11">Dakar, Senegal</strain>
    </source>
</reference>
<dbReference type="Pfam" id="PF10345">
    <property type="entry name" value="Cohesin_load"/>
    <property type="match status" value="1"/>
</dbReference>
<dbReference type="GO" id="GO:0007059">
    <property type="term" value="P:chromosome segregation"/>
    <property type="evidence" value="ECO:0007669"/>
    <property type="project" value="UniProtKB-KW"/>
</dbReference>
<evidence type="ECO:0000256" key="9">
    <source>
        <dbReference type="ARBA" id="ARBA00030523"/>
    </source>
</evidence>
<dbReference type="GO" id="GO:0005654">
    <property type="term" value="C:nucleoplasm"/>
    <property type="evidence" value="ECO:0007669"/>
    <property type="project" value="UniProtKB-SubCell"/>
</dbReference>
<accession>A0A183JWW8</accession>
<evidence type="ECO:0000313" key="11">
    <source>
        <dbReference type="Proteomes" id="UP000279833"/>
    </source>
</evidence>
<dbReference type="InterPro" id="IPR019440">
    <property type="entry name" value="MAU2"/>
</dbReference>
<evidence type="ECO:0000256" key="4">
    <source>
        <dbReference type="ARBA" id="ARBA00022618"/>
    </source>
</evidence>
<evidence type="ECO:0000256" key="1">
    <source>
        <dbReference type="ARBA" id="ARBA00004642"/>
    </source>
</evidence>
<keyword evidence="8" id="KW-0131">Cell cycle</keyword>
<keyword evidence="6" id="KW-0159">Chromosome partition</keyword>
<sequence length="712" mass="79707">MQGTNIATSSLSQASQPQLWSPINPITHQKTMTPTQTVYSADVLASTVPSSQPLACYSQPISQPIQASHISSELPADGPLVSDCYAALLGLAETFRTMSPPNMRLAVHCLKAILQFKLSVNLEARTHLQLGRLLFHYSKSDEQTKFHLEKARTLGAHLKASDDSIKFEAATLLAEFFERKGKRYEATCILNDAIRLSNNSPYWHCRILLELAQAHIAERDVNSACEILAMGSEYARLHNSDYTNGLFLLSKCMLLLASRQLPEVTVTLTNVSRLIEQFKGNMYHREALRVFYLVLHVSFYLISGQAKSAHPILRQLHQSIQQFAAMDEADTTSTNEIERFHWMPREHMVILVYLVTVMQSMQAGMLDRAKRSAEKALIQIEKLSVFDTSPLLTVFHLSLLEHTAMGRLVMGVQTAAAQDIGQAYRICQANPALMYKRLPQLHTLIGLYAMSMNCMNQAENQFKYALRLIAGPQQVTGCRTTNSNDKNLLSLTNSTRASCQPDGPRDSLSVLICLNLALVHIRKGNTVECEALLNEVFSCGIHVLEGCCCLRAAADYVRAFQAFYENRLTDAKLFLRETVRLGNEEELHRLSASAFITMGQIHLNEQNTAEGHKMISAAIHIANRLPDIGIQLWATALLKGVANLRGDTQEETRWFTEHDRFSKIVIHEHMRAISAPEHSLIEVNCFYLWLDGPLPELQPPHTVASTSDTNLI</sequence>
<evidence type="ECO:0000313" key="12">
    <source>
        <dbReference type="WBParaSite" id="SCUD_0000721301-mRNA-1"/>
    </source>
</evidence>
<dbReference type="AlphaFoldDB" id="A0A183JWW8"/>
<proteinExistence type="inferred from homology"/>
<comment type="similarity">
    <text evidence="2">Belongs to the SCC4/mau-2 family.</text>
</comment>
<evidence type="ECO:0000256" key="3">
    <source>
        <dbReference type="ARBA" id="ARBA00017198"/>
    </source>
</evidence>
<keyword evidence="4" id="KW-0132">Cell division</keyword>
<dbReference type="GO" id="GO:0007064">
    <property type="term" value="P:mitotic sister chromatid cohesion"/>
    <property type="evidence" value="ECO:0007669"/>
    <property type="project" value="InterPro"/>
</dbReference>
<evidence type="ECO:0000256" key="5">
    <source>
        <dbReference type="ARBA" id="ARBA00022776"/>
    </source>
</evidence>